<evidence type="ECO:0000313" key="2">
    <source>
        <dbReference type="Proteomes" id="UP000022910"/>
    </source>
</evidence>
<name>A0A015NC32_RHIIW</name>
<dbReference type="HOGENOM" id="CLU_1166378_0_0_1"/>
<evidence type="ECO:0000313" key="1">
    <source>
        <dbReference type="EMBL" id="EXX76748.1"/>
    </source>
</evidence>
<protein>
    <submittedName>
        <fullName evidence="1">Uncharacterized protein</fullName>
    </submittedName>
</protein>
<dbReference type="OrthoDB" id="2320411at2759"/>
<accession>A0A015NC32</accession>
<keyword evidence="2" id="KW-1185">Reference proteome</keyword>
<proteinExistence type="predicted"/>
<comment type="caution">
    <text evidence="1">The sequence shown here is derived from an EMBL/GenBank/DDBJ whole genome shotgun (WGS) entry which is preliminary data.</text>
</comment>
<gene>
    <name evidence="1" type="ORF">RirG_030250</name>
</gene>
<sequence>MSTSPSLSSTSKKFPCSLCQFSNNINTLYTKNKLSSHQRKFHPNNCIIPHIQQSSLNNIPEIQVKNFWNSLLLRIEKKLSYHRSGSGSRKIIFEPFSEELFVKIFSQEENFTFISYLNKYKCVFTGELGYKRLGFLFDCEDWGEKKHVSRTKAYVFMEYEEKQKEVSFVWSDIIVTRNHDGKEPLTLNSPKLAVSFNILTGYFQDNNIDENCTSEGNSSLEMFVQFFLSLKLLFYWYK</sequence>
<organism evidence="1 2">
    <name type="scientific">Rhizophagus irregularis (strain DAOM 197198w)</name>
    <name type="common">Glomus intraradices</name>
    <dbReference type="NCBI Taxonomy" id="1432141"/>
    <lineage>
        <taxon>Eukaryota</taxon>
        <taxon>Fungi</taxon>
        <taxon>Fungi incertae sedis</taxon>
        <taxon>Mucoromycota</taxon>
        <taxon>Glomeromycotina</taxon>
        <taxon>Glomeromycetes</taxon>
        <taxon>Glomerales</taxon>
        <taxon>Glomeraceae</taxon>
        <taxon>Rhizophagus</taxon>
    </lineage>
</organism>
<dbReference type="AlphaFoldDB" id="A0A015NC32"/>
<dbReference type="EMBL" id="JEMT01011857">
    <property type="protein sequence ID" value="EXX76748.1"/>
    <property type="molecule type" value="Genomic_DNA"/>
</dbReference>
<reference evidence="1 2" key="1">
    <citation type="submission" date="2014-02" db="EMBL/GenBank/DDBJ databases">
        <title>Single nucleus genome sequencing reveals high similarity among nuclei of an endomycorrhizal fungus.</title>
        <authorList>
            <person name="Lin K."/>
            <person name="Geurts R."/>
            <person name="Zhang Z."/>
            <person name="Limpens E."/>
            <person name="Saunders D.G."/>
            <person name="Mu D."/>
            <person name="Pang E."/>
            <person name="Cao H."/>
            <person name="Cha H."/>
            <person name="Lin T."/>
            <person name="Zhou Q."/>
            <person name="Shang Y."/>
            <person name="Li Y."/>
            <person name="Ivanov S."/>
            <person name="Sharma T."/>
            <person name="Velzen R.V."/>
            <person name="Ruijter N.D."/>
            <person name="Aanen D.K."/>
            <person name="Win J."/>
            <person name="Kamoun S."/>
            <person name="Bisseling T."/>
            <person name="Huang S."/>
        </authorList>
    </citation>
    <scope>NUCLEOTIDE SEQUENCE [LARGE SCALE GENOMIC DNA]</scope>
    <source>
        <strain evidence="2">DAOM197198w</strain>
    </source>
</reference>
<dbReference type="Proteomes" id="UP000022910">
    <property type="component" value="Unassembled WGS sequence"/>
</dbReference>